<comment type="catalytic activity">
    <reaction evidence="17">
        <text>L-aspartate + acetyl-CoA = N-acetyl-L-aspartate + CoA + H(+)</text>
        <dbReference type="Rhea" id="RHEA:14165"/>
        <dbReference type="ChEBI" id="CHEBI:15378"/>
        <dbReference type="ChEBI" id="CHEBI:16953"/>
        <dbReference type="ChEBI" id="CHEBI:29991"/>
        <dbReference type="ChEBI" id="CHEBI:57287"/>
        <dbReference type="ChEBI" id="CHEBI:57288"/>
        <dbReference type="EC" id="2.3.1.17"/>
    </reaction>
    <physiologicalReaction direction="left-to-right" evidence="17">
        <dbReference type="Rhea" id="RHEA:14166"/>
    </physiologicalReaction>
</comment>
<feature type="transmembrane region" description="Helical" evidence="19">
    <location>
        <begin position="97"/>
        <end position="117"/>
    </location>
</feature>
<proteinExistence type="inferred from homology"/>
<evidence type="ECO:0000256" key="14">
    <source>
        <dbReference type="ARBA" id="ARBA00039136"/>
    </source>
</evidence>
<dbReference type="Pfam" id="PF00583">
    <property type="entry name" value="Acetyltransf_1"/>
    <property type="match status" value="1"/>
</dbReference>
<dbReference type="GO" id="GO:0017188">
    <property type="term" value="F:L-aspartate N-acetyltransferase activity"/>
    <property type="evidence" value="ECO:0007669"/>
    <property type="project" value="UniProtKB-EC"/>
</dbReference>
<organism evidence="21 22">
    <name type="scientific">Mola mola</name>
    <name type="common">Ocean sunfish</name>
    <name type="synonym">Tetraodon mola</name>
    <dbReference type="NCBI Taxonomy" id="94237"/>
    <lineage>
        <taxon>Eukaryota</taxon>
        <taxon>Metazoa</taxon>
        <taxon>Chordata</taxon>
        <taxon>Craniata</taxon>
        <taxon>Vertebrata</taxon>
        <taxon>Euteleostomi</taxon>
        <taxon>Actinopterygii</taxon>
        <taxon>Neopterygii</taxon>
        <taxon>Teleostei</taxon>
        <taxon>Neoteleostei</taxon>
        <taxon>Acanthomorphata</taxon>
        <taxon>Eupercaria</taxon>
        <taxon>Tetraodontiformes</taxon>
        <taxon>Molidae</taxon>
        <taxon>Mola</taxon>
    </lineage>
</organism>
<dbReference type="SUPFAM" id="SSF55729">
    <property type="entry name" value="Acyl-CoA N-acyltransferases (Nat)"/>
    <property type="match status" value="1"/>
</dbReference>
<keyword evidence="7 19" id="KW-0812">Transmembrane</keyword>
<dbReference type="CDD" id="cd04301">
    <property type="entry name" value="NAT_SF"/>
    <property type="match status" value="1"/>
</dbReference>
<evidence type="ECO:0000256" key="2">
    <source>
        <dbReference type="ARBA" id="ARBA00004304"/>
    </source>
</evidence>
<evidence type="ECO:0000256" key="15">
    <source>
        <dbReference type="ARBA" id="ARBA00041029"/>
    </source>
</evidence>
<keyword evidence="8" id="KW-0256">Endoplasmic reticulum</keyword>
<dbReference type="PROSITE" id="PS51186">
    <property type="entry name" value="GNAT"/>
    <property type="match status" value="1"/>
</dbReference>
<evidence type="ECO:0000313" key="21">
    <source>
        <dbReference type="Ensembl" id="ENSMMOP00000008401.1"/>
    </source>
</evidence>
<evidence type="ECO:0000256" key="3">
    <source>
        <dbReference type="ARBA" id="ARBA00004389"/>
    </source>
</evidence>
<evidence type="ECO:0000256" key="13">
    <source>
        <dbReference type="ARBA" id="ARBA00023315"/>
    </source>
</evidence>
<protein>
    <recommendedName>
        <fullName evidence="15">N-acetylaspartate synthetase</fullName>
        <ecNumber evidence="14">2.3.1.17</ecNumber>
    </recommendedName>
    <alternativeName>
        <fullName evidence="16">N-acetyltransferase 8-like protein</fullName>
    </alternativeName>
</protein>
<evidence type="ECO:0000256" key="9">
    <source>
        <dbReference type="ARBA" id="ARBA00022848"/>
    </source>
</evidence>
<evidence type="ECO:0000256" key="11">
    <source>
        <dbReference type="ARBA" id="ARBA00023128"/>
    </source>
</evidence>
<evidence type="ECO:0000256" key="5">
    <source>
        <dbReference type="ARBA" id="ARBA00022490"/>
    </source>
</evidence>
<keyword evidence="22" id="KW-1185">Reference proteome</keyword>
<evidence type="ECO:0000313" key="22">
    <source>
        <dbReference type="Proteomes" id="UP000261620"/>
    </source>
</evidence>
<evidence type="ECO:0000256" key="7">
    <source>
        <dbReference type="ARBA" id="ARBA00022692"/>
    </source>
</evidence>
<evidence type="ECO:0000256" key="8">
    <source>
        <dbReference type="ARBA" id="ARBA00022824"/>
    </source>
</evidence>
<keyword evidence="11" id="KW-0496">Mitochondrion</keyword>
<keyword evidence="10 19" id="KW-1133">Transmembrane helix</keyword>
<evidence type="ECO:0000256" key="1">
    <source>
        <dbReference type="ARBA" id="ARBA00004111"/>
    </source>
</evidence>
<keyword evidence="9" id="KW-0492">Microsome</keyword>
<evidence type="ECO:0000256" key="4">
    <source>
        <dbReference type="ARBA" id="ARBA00004496"/>
    </source>
</evidence>
<name>A0A3Q3VYK1_MOLML</name>
<evidence type="ECO:0000259" key="20">
    <source>
        <dbReference type="PROSITE" id="PS51186"/>
    </source>
</evidence>
<dbReference type="EC" id="2.3.1.17" evidence="14"/>
<reference evidence="21" key="2">
    <citation type="submission" date="2025-09" db="UniProtKB">
        <authorList>
            <consortium name="Ensembl"/>
        </authorList>
    </citation>
    <scope>IDENTIFICATION</scope>
</reference>
<dbReference type="GO" id="GO:0031966">
    <property type="term" value="C:mitochondrial membrane"/>
    <property type="evidence" value="ECO:0007669"/>
    <property type="project" value="UniProtKB-SubCell"/>
</dbReference>
<evidence type="ECO:0000256" key="6">
    <source>
        <dbReference type="ARBA" id="ARBA00022679"/>
    </source>
</evidence>
<accession>A0A3Q3VYK1</accession>
<evidence type="ECO:0000256" key="10">
    <source>
        <dbReference type="ARBA" id="ARBA00022989"/>
    </source>
</evidence>
<sequence>RGKRVGERTTERWEEVEVPTCAAGNKAEEGLENRWSVSQKNFETMTAQQGRQRLGTVVVREFEAADKDQVQLIFYEGLMEMVPDTAFRGLRHHPKSLLLYAAATVICFVTTTCWWVIGLLPAVVLCGRYFYSRQVIHGYLEQAMNRDMGDIEGFYKNSPDARLWVAVLEGKVVGIVAAVRHQTMGGAVELQRMAVDRRWRQFGIGMALGRKVLEFAVTNKYSSVVLGTTAYSRAAHKLYQRLGFRCVGVTNGYVTPGATSSLLQNLFYQVHHYHYSLNLQNSKIQNGHH</sequence>
<evidence type="ECO:0000256" key="18">
    <source>
        <dbReference type="ARBA" id="ARBA00093466"/>
    </source>
</evidence>
<dbReference type="AlphaFoldDB" id="A0A3Q3VYK1"/>
<dbReference type="Proteomes" id="UP000261620">
    <property type="component" value="Unplaced"/>
</dbReference>
<feature type="domain" description="N-acetyltransferase" evidence="20">
    <location>
        <begin position="122"/>
        <end position="280"/>
    </location>
</feature>
<evidence type="ECO:0000256" key="16">
    <source>
        <dbReference type="ARBA" id="ARBA00043248"/>
    </source>
</evidence>
<dbReference type="Ensembl" id="ENSMMOT00000008554.1">
    <property type="protein sequence ID" value="ENSMMOP00000008401.1"/>
    <property type="gene ID" value="ENSMMOG00000006500.1"/>
</dbReference>
<dbReference type="InterPro" id="IPR050769">
    <property type="entry name" value="NAT_camello-type"/>
</dbReference>
<dbReference type="Gene3D" id="3.40.630.30">
    <property type="match status" value="1"/>
</dbReference>
<dbReference type="InterPro" id="IPR000182">
    <property type="entry name" value="GNAT_dom"/>
</dbReference>
<reference evidence="21" key="1">
    <citation type="submission" date="2025-08" db="UniProtKB">
        <authorList>
            <consortium name="Ensembl"/>
        </authorList>
    </citation>
    <scope>IDENTIFICATION</scope>
</reference>
<dbReference type="PANTHER" id="PTHR13947:SF11">
    <property type="entry name" value="N-ACETYLASPARTATE SYNTHETASE"/>
    <property type="match status" value="1"/>
</dbReference>
<evidence type="ECO:0000256" key="17">
    <source>
        <dbReference type="ARBA" id="ARBA00049272"/>
    </source>
</evidence>
<comment type="subcellular location">
    <subcellularLocation>
        <location evidence="4">Cytoplasm</location>
    </subcellularLocation>
    <subcellularLocation>
        <location evidence="3">Endoplasmic reticulum membrane</location>
        <topology evidence="3">Single-pass membrane protein</topology>
    </subcellularLocation>
    <subcellularLocation>
        <location evidence="1">Microsome membrane</location>
        <topology evidence="1">Single-pass membrane protein</topology>
    </subcellularLocation>
    <subcellularLocation>
        <location evidence="2">Mitochondrion membrane</location>
        <topology evidence="2">Single-pass membrane protein</topology>
    </subcellularLocation>
</comment>
<dbReference type="PANTHER" id="PTHR13947">
    <property type="entry name" value="GNAT FAMILY N-ACETYLTRANSFERASE"/>
    <property type="match status" value="1"/>
</dbReference>
<evidence type="ECO:0000256" key="19">
    <source>
        <dbReference type="SAM" id="Phobius"/>
    </source>
</evidence>
<evidence type="ECO:0000256" key="12">
    <source>
        <dbReference type="ARBA" id="ARBA00023136"/>
    </source>
</evidence>
<dbReference type="STRING" id="94237.ENSMMOP00000008401"/>
<comment type="similarity">
    <text evidence="18">Belongs to the NAT8 family.</text>
</comment>
<dbReference type="InterPro" id="IPR016181">
    <property type="entry name" value="Acyl_CoA_acyltransferase"/>
</dbReference>
<keyword evidence="12 19" id="KW-0472">Membrane</keyword>
<dbReference type="GO" id="GO:0005789">
    <property type="term" value="C:endoplasmic reticulum membrane"/>
    <property type="evidence" value="ECO:0007669"/>
    <property type="project" value="UniProtKB-SubCell"/>
</dbReference>
<dbReference type="OMA" id="TMCWWVI"/>
<keyword evidence="13" id="KW-0012">Acyltransferase</keyword>
<keyword evidence="5" id="KW-0963">Cytoplasm</keyword>
<keyword evidence="6" id="KW-0808">Transferase</keyword>